<dbReference type="SMART" id="SM00320">
    <property type="entry name" value="WD40"/>
    <property type="match status" value="6"/>
</dbReference>
<protein>
    <submittedName>
        <fullName evidence="4">SKI complex subunit WD repeat protein SKI8</fullName>
    </submittedName>
</protein>
<proteinExistence type="predicted"/>
<dbReference type="PANTHER" id="PTHR44090:SF1">
    <property type="entry name" value="SUPERKILLER COMPLEX PROTEIN 8"/>
    <property type="match status" value="1"/>
</dbReference>
<gene>
    <name evidence="4" type="primary">SKI8</name>
    <name evidence="4" type="ORF">AWJ20_4956</name>
</gene>
<dbReference type="InterPro" id="IPR036322">
    <property type="entry name" value="WD40_repeat_dom_sf"/>
</dbReference>
<organism evidence="4 5">
    <name type="scientific">Sugiyamaella lignohabitans</name>
    <dbReference type="NCBI Taxonomy" id="796027"/>
    <lineage>
        <taxon>Eukaryota</taxon>
        <taxon>Fungi</taxon>
        <taxon>Dikarya</taxon>
        <taxon>Ascomycota</taxon>
        <taxon>Saccharomycotina</taxon>
        <taxon>Dipodascomycetes</taxon>
        <taxon>Dipodascales</taxon>
        <taxon>Trichomonascaceae</taxon>
        <taxon>Sugiyamaella</taxon>
    </lineage>
</organism>
<keyword evidence="2" id="KW-0677">Repeat</keyword>
<dbReference type="PROSITE" id="PS50082">
    <property type="entry name" value="WD_REPEATS_2"/>
    <property type="match status" value="2"/>
</dbReference>
<sequence length="311" mass="33706">MKINFSTAARLLHELTILLWNNKDPEPKSAVKLNSPSSGTHHLSTDRSGRWLVAVSFDGKATLYDLDNLAGENGGSGRLLFEDVWAVAIEPNARHVVASQITGDIAVWDISAITEETPDQTTESAASQPQIKRIQKFSGNGGVLGLSVDFASNEEHVAAGFESGAIHVYNYKTGRLEYSLTGHSNPIRTVKFSPAATLLAIGGDSKLISLYSMTSGEHITNLTGSDGWVFGLDWNETGEFLLSASYDGRSRVWWLESRQCVAAQNDSSQPLFGCKWLKKGWGVGVIGGINQGFATVGVDKTLRWYREAAGN</sequence>
<evidence type="ECO:0000256" key="2">
    <source>
        <dbReference type="ARBA" id="ARBA00022737"/>
    </source>
</evidence>
<feature type="repeat" description="WD" evidence="3">
    <location>
        <begin position="180"/>
        <end position="221"/>
    </location>
</feature>
<dbReference type="Pfam" id="PF00400">
    <property type="entry name" value="WD40"/>
    <property type="match status" value="2"/>
</dbReference>
<dbReference type="AlphaFoldDB" id="A0A167EF90"/>
<feature type="repeat" description="WD" evidence="3">
    <location>
        <begin position="222"/>
        <end position="263"/>
    </location>
</feature>
<dbReference type="Gene3D" id="2.130.10.10">
    <property type="entry name" value="YVTN repeat-like/Quinoprotein amine dehydrogenase"/>
    <property type="match status" value="1"/>
</dbReference>
<dbReference type="InterPro" id="IPR001680">
    <property type="entry name" value="WD40_rpt"/>
</dbReference>
<evidence type="ECO:0000313" key="5">
    <source>
        <dbReference type="Proteomes" id="UP000189580"/>
    </source>
</evidence>
<keyword evidence="5" id="KW-1185">Reference proteome</keyword>
<dbReference type="PROSITE" id="PS50294">
    <property type="entry name" value="WD_REPEATS_REGION"/>
    <property type="match status" value="1"/>
</dbReference>
<dbReference type="InterPro" id="IPR015943">
    <property type="entry name" value="WD40/YVTN_repeat-like_dom_sf"/>
</dbReference>
<evidence type="ECO:0000256" key="3">
    <source>
        <dbReference type="PROSITE-ProRule" id="PRU00221"/>
    </source>
</evidence>
<keyword evidence="1 3" id="KW-0853">WD repeat</keyword>
<dbReference type="GeneID" id="30037144"/>
<dbReference type="PANTHER" id="PTHR44090">
    <property type="entry name" value="WD REPEAT-CONTAINING PROTEIN 61"/>
    <property type="match status" value="1"/>
</dbReference>
<dbReference type="OrthoDB" id="10251741at2759"/>
<reference evidence="4 5" key="1">
    <citation type="submission" date="2016-02" db="EMBL/GenBank/DDBJ databases">
        <title>Complete genome sequence and transcriptome regulation of the pentose utilising yeast Sugiyamaella lignohabitans.</title>
        <authorList>
            <person name="Bellasio M."/>
            <person name="Peymann A."/>
            <person name="Valli M."/>
            <person name="Sipitzky M."/>
            <person name="Graf A."/>
            <person name="Sauer M."/>
            <person name="Marx H."/>
            <person name="Mattanovich D."/>
        </authorList>
    </citation>
    <scope>NUCLEOTIDE SEQUENCE [LARGE SCALE GENOMIC DNA]</scope>
    <source>
        <strain evidence="4 5">CBS 10342</strain>
    </source>
</reference>
<dbReference type="EMBL" id="CP014502">
    <property type="protein sequence ID" value="ANB14002.1"/>
    <property type="molecule type" value="Genomic_DNA"/>
</dbReference>
<dbReference type="GO" id="GO:0005634">
    <property type="term" value="C:nucleus"/>
    <property type="evidence" value="ECO:0007669"/>
    <property type="project" value="TreeGrafter"/>
</dbReference>
<dbReference type="GO" id="GO:0032991">
    <property type="term" value="C:protein-containing complex"/>
    <property type="evidence" value="ECO:0007669"/>
    <property type="project" value="UniProtKB-ARBA"/>
</dbReference>
<dbReference type="SUPFAM" id="SSF50978">
    <property type="entry name" value="WD40 repeat-like"/>
    <property type="match status" value="1"/>
</dbReference>
<evidence type="ECO:0000256" key="1">
    <source>
        <dbReference type="ARBA" id="ARBA00022574"/>
    </source>
</evidence>
<dbReference type="RefSeq" id="XP_018736479.1">
    <property type="nucleotide sequence ID" value="XM_018882063.1"/>
</dbReference>
<name>A0A167EF90_9ASCO</name>
<dbReference type="KEGG" id="slb:AWJ20_4956"/>
<dbReference type="InterPro" id="IPR051510">
    <property type="entry name" value="SKI8"/>
</dbReference>
<accession>A0A167EF90</accession>
<dbReference type="Proteomes" id="UP000189580">
    <property type="component" value="Chromosome d"/>
</dbReference>
<evidence type="ECO:0000313" key="4">
    <source>
        <dbReference type="EMBL" id="ANB14002.1"/>
    </source>
</evidence>